<feature type="domain" description="Protein kinase" evidence="10">
    <location>
        <begin position="1"/>
        <end position="202"/>
    </location>
</feature>
<evidence type="ECO:0000313" key="12">
    <source>
        <dbReference type="Proteomes" id="UP001558613"/>
    </source>
</evidence>
<evidence type="ECO:0000256" key="8">
    <source>
        <dbReference type="ARBA" id="ARBA00047899"/>
    </source>
</evidence>
<evidence type="ECO:0000256" key="3">
    <source>
        <dbReference type="ARBA" id="ARBA00022527"/>
    </source>
</evidence>
<dbReference type="SUPFAM" id="SSF56112">
    <property type="entry name" value="Protein kinase-like (PK-like)"/>
    <property type="match status" value="1"/>
</dbReference>
<evidence type="ECO:0000259" key="10">
    <source>
        <dbReference type="PROSITE" id="PS50011"/>
    </source>
</evidence>
<dbReference type="PROSITE" id="PS50011">
    <property type="entry name" value="PROTEIN_KINASE_DOM"/>
    <property type="match status" value="1"/>
</dbReference>
<evidence type="ECO:0000256" key="1">
    <source>
        <dbReference type="ARBA" id="ARBA00005505"/>
    </source>
</evidence>
<dbReference type="PROSITE" id="PS00109">
    <property type="entry name" value="PROTEIN_KINASE_TYR"/>
    <property type="match status" value="1"/>
</dbReference>
<evidence type="ECO:0000256" key="6">
    <source>
        <dbReference type="ARBA" id="ARBA00022777"/>
    </source>
</evidence>
<dbReference type="Gene3D" id="1.10.510.10">
    <property type="entry name" value="Transferase(Phosphotransferase) domain 1"/>
    <property type="match status" value="1"/>
</dbReference>
<dbReference type="InterPro" id="IPR008266">
    <property type="entry name" value="Tyr_kinase_AS"/>
</dbReference>
<keyword evidence="4" id="KW-0808">Transferase</keyword>
<evidence type="ECO:0000256" key="4">
    <source>
        <dbReference type="ARBA" id="ARBA00022679"/>
    </source>
</evidence>
<dbReference type="EMBL" id="JAYMGO010000003">
    <property type="protein sequence ID" value="KAL1277435.1"/>
    <property type="molecule type" value="Genomic_DNA"/>
</dbReference>
<organism evidence="11 12">
    <name type="scientific">Cirrhinus molitorella</name>
    <name type="common">mud carp</name>
    <dbReference type="NCBI Taxonomy" id="172907"/>
    <lineage>
        <taxon>Eukaryota</taxon>
        <taxon>Metazoa</taxon>
        <taxon>Chordata</taxon>
        <taxon>Craniata</taxon>
        <taxon>Vertebrata</taxon>
        <taxon>Euteleostomi</taxon>
        <taxon>Actinopterygii</taxon>
        <taxon>Neopterygii</taxon>
        <taxon>Teleostei</taxon>
        <taxon>Ostariophysi</taxon>
        <taxon>Cypriniformes</taxon>
        <taxon>Cyprinidae</taxon>
        <taxon>Labeoninae</taxon>
        <taxon>Labeonini</taxon>
        <taxon>Cirrhinus</taxon>
    </lineage>
</organism>
<accession>A0ABR3NLI3</accession>
<dbReference type="EC" id="2.7.11.1" evidence="2"/>
<gene>
    <name evidence="11" type="ORF">QQF64_024108</name>
</gene>
<reference evidence="11 12" key="1">
    <citation type="submission" date="2023-09" db="EMBL/GenBank/DDBJ databases">
        <authorList>
            <person name="Wang M."/>
        </authorList>
    </citation>
    <scope>NUCLEOTIDE SEQUENCE [LARGE SCALE GENOMIC DNA]</scope>
    <source>
        <strain evidence="11">GT-2023</strain>
        <tissue evidence="11">Liver</tissue>
    </source>
</reference>
<keyword evidence="5" id="KW-0547">Nucleotide-binding</keyword>
<dbReference type="InterPro" id="IPR000719">
    <property type="entry name" value="Prot_kinase_dom"/>
</dbReference>
<keyword evidence="7" id="KW-0067">ATP-binding</keyword>
<keyword evidence="3" id="KW-0723">Serine/threonine-protein kinase</keyword>
<comment type="caution">
    <text evidence="11">The sequence shown here is derived from an EMBL/GenBank/DDBJ whole genome shotgun (WGS) entry which is preliminary data.</text>
</comment>
<dbReference type="InterPro" id="IPR051138">
    <property type="entry name" value="PIM_Ser/Thr_kinase"/>
</dbReference>
<comment type="similarity">
    <text evidence="1">Belongs to the protein kinase superfamily. CAMK Ser/Thr protein kinase family. PIM subfamily.</text>
</comment>
<comment type="catalytic activity">
    <reaction evidence="8">
        <text>L-threonyl-[protein] + ATP = O-phospho-L-threonyl-[protein] + ADP + H(+)</text>
        <dbReference type="Rhea" id="RHEA:46608"/>
        <dbReference type="Rhea" id="RHEA-COMP:11060"/>
        <dbReference type="Rhea" id="RHEA-COMP:11605"/>
        <dbReference type="ChEBI" id="CHEBI:15378"/>
        <dbReference type="ChEBI" id="CHEBI:30013"/>
        <dbReference type="ChEBI" id="CHEBI:30616"/>
        <dbReference type="ChEBI" id="CHEBI:61977"/>
        <dbReference type="ChEBI" id="CHEBI:456216"/>
        <dbReference type="EC" id="2.7.11.1"/>
    </reaction>
</comment>
<dbReference type="PANTHER" id="PTHR22984">
    <property type="entry name" value="SERINE/THREONINE-PROTEIN KINASE PIM"/>
    <property type="match status" value="1"/>
</dbReference>
<sequence length="206" mass="23729">MLRLGEAPLSPNIIRLHQWLEDESSFSLIMEYPEPSKTLEDYILFSSLISEQQARFFMLQVVRVVKHCNEHGVYHGDICSGNILVNLHSLELKFIDFRCTRLITSEGFNSSEYQGSDTYTPYEVIAQSAFHVEAANVWALGVLLFEIMHGYLPLESFDQIQLGYIKMDRTLSTACSDLIYCCLSRNAAHRLTLEQLEEHRWMNGLD</sequence>
<dbReference type="PANTHER" id="PTHR22984:SF11">
    <property type="entry name" value="AURORA KINASE-RELATED"/>
    <property type="match status" value="1"/>
</dbReference>
<dbReference type="InterPro" id="IPR011009">
    <property type="entry name" value="Kinase-like_dom_sf"/>
</dbReference>
<dbReference type="SMART" id="SM00220">
    <property type="entry name" value="S_TKc"/>
    <property type="match status" value="1"/>
</dbReference>
<protein>
    <recommendedName>
        <fullName evidence="2">non-specific serine/threonine protein kinase</fullName>
        <ecNumber evidence="2">2.7.11.1</ecNumber>
    </recommendedName>
</protein>
<keyword evidence="12" id="KW-1185">Reference proteome</keyword>
<evidence type="ECO:0000256" key="9">
    <source>
        <dbReference type="ARBA" id="ARBA00048679"/>
    </source>
</evidence>
<evidence type="ECO:0000256" key="7">
    <source>
        <dbReference type="ARBA" id="ARBA00022840"/>
    </source>
</evidence>
<dbReference type="Pfam" id="PF00069">
    <property type="entry name" value="Pkinase"/>
    <property type="match status" value="1"/>
</dbReference>
<evidence type="ECO:0000256" key="5">
    <source>
        <dbReference type="ARBA" id="ARBA00022741"/>
    </source>
</evidence>
<keyword evidence="6" id="KW-0418">Kinase</keyword>
<evidence type="ECO:0000256" key="2">
    <source>
        <dbReference type="ARBA" id="ARBA00012513"/>
    </source>
</evidence>
<comment type="catalytic activity">
    <reaction evidence="9">
        <text>L-seryl-[protein] + ATP = O-phospho-L-seryl-[protein] + ADP + H(+)</text>
        <dbReference type="Rhea" id="RHEA:17989"/>
        <dbReference type="Rhea" id="RHEA-COMP:9863"/>
        <dbReference type="Rhea" id="RHEA-COMP:11604"/>
        <dbReference type="ChEBI" id="CHEBI:15378"/>
        <dbReference type="ChEBI" id="CHEBI:29999"/>
        <dbReference type="ChEBI" id="CHEBI:30616"/>
        <dbReference type="ChEBI" id="CHEBI:83421"/>
        <dbReference type="ChEBI" id="CHEBI:456216"/>
        <dbReference type="EC" id="2.7.11.1"/>
    </reaction>
</comment>
<name>A0ABR3NLI3_9TELE</name>
<proteinExistence type="inferred from homology"/>
<dbReference type="Proteomes" id="UP001558613">
    <property type="component" value="Unassembled WGS sequence"/>
</dbReference>
<evidence type="ECO:0000313" key="11">
    <source>
        <dbReference type="EMBL" id="KAL1277435.1"/>
    </source>
</evidence>